<name>A0AAJ2LN83_9HYPH</name>
<protein>
    <submittedName>
        <fullName evidence="2">Uncharacterized protein</fullName>
    </submittedName>
</protein>
<sequence>MIPVTLPQYTSFKKLASGATGYYWTCPTLYRKAGCPYLSAPLGVNLSEKELHEAARVWNDRLEEWRRQKANPLHETDTSRYGTVEWLVNVYLKHSSFTERVAEFSRPDYKRVLDRVCDVQLEKGRVGDARVANIAVSTAEKIYETFGGTRMGEKVVTYCKAMWKRMKPHYPDLFRTDTPNPWDGVTLKRRKKQTKGHVDRETVYTFANGAIANGRGELAAAAVLAFEWLMRPSSIGAGYAPWTGYRASDHPDKIRLKHRKNDELALHPLEYTDEETGEIVKLYEDAEKVLAQAPRYGTSIVCKKNGVLFGDGTFLAHEVREMADKIRKTDKRVPEGFSLDKCRHGGMTELEESGLTEGQGQVLSKHKTAAAYRGYAKETEKRVLEATKKRFGHSEPAEKLNKNNGRKTKKEA</sequence>
<dbReference type="EMBL" id="JAVLSF010000009">
    <property type="protein sequence ID" value="MDR9774449.1"/>
    <property type="molecule type" value="Genomic_DNA"/>
</dbReference>
<proteinExistence type="predicted"/>
<dbReference type="RefSeq" id="WP_310865620.1">
    <property type="nucleotide sequence ID" value="NZ_JAVLSF010000009.1"/>
</dbReference>
<feature type="compositionally biased region" description="Basic and acidic residues" evidence="1">
    <location>
        <begin position="387"/>
        <end position="401"/>
    </location>
</feature>
<accession>A0AAJ2LN83</accession>
<evidence type="ECO:0000313" key="2">
    <source>
        <dbReference type="EMBL" id="MDR9774449.1"/>
    </source>
</evidence>
<reference evidence="2" key="1">
    <citation type="submission" date="2023-04" db="EMBL/GenBank/DDBJ databases">
        <title>Genomic characterization of faba bean (Vicia faba) microsymbionts in Mexican soils.</title>
        <authorList>
            <person name="Rivera Orduna F.N."/>
            <person name="Guevara-Luna J."/>
            <person name="Yan J."/>
            <person name="Arroyo-Herrera I."/>
            <person name="Li Y."/>
            <person name="Vasquez-Murrieta M.S."/>
            <person name="Wang E.T."/>
        </authorList>
    </citation>
    <scope>NUCLEOTIDE SEQUENCE</scope>
    <source>
        <strain evidence="2">CH26</strain>
    </source>
</reference>
<feature type="region of interest" description="Disordered" evidence="1">
    <location>
        <begin position="387"/>
        <end position="412"/>
    </location>
</feature>
<dbReference type="AlphaFoldDB" id="A0AAJ2LN83"/>
<comment type="caution">
    <text evidence="2">The sequence shown here is derived from an EMBL/GenBank/DDBJ whole genome shotgun (WGS) entry which is preliminary data.</text>
</comment>
<gene>
    <name evidence="2" type="ORF">RJJ65_17610</name>
</gene>
<dbReference type="Proteomes" id="UP001268610">
    <property type="component" value="Unassembled WGS sequence"/>
</dbReference>
<evidence type="ECO:0000256" key="1">
    <source>
        <dbReference type="SAM" id="MobiDB-lite"/>
    </source>
</evidence>
<evidence type="ECO:0000313" key="3">
    <source>
        <dbReference type="Proteomes" id="UP001268610"/>
    </source>
</evidence>
<organism evidence="2 3">
    <name type="scientific">Rhizobium hidalgonense</name>
    <dbReference type="NCBI Taxonomy" id="1538159"/>
    <lineage>
        <taxon>Bacteria</taxon>
        <taxon>Pseudomonadati</taxon>
        <taxon>Pseudomonadota</taxon>
        <taxon>Alphaproteobacteria</taxon>
        <taxon>Hyphomicrobiales</taxon>
        <taxon>Rhizobiaceae</taxon>
        <taxon>Rhizobium/Agrobacterium group</taxon>
        <taxon>Rhizobium</taxon>
    </lineage>
</organism>